<sequence length="114" mass="13564">MHSCTYFSFRFCSLIPTGEVRSCYNTQISHIDDYEKLYSKLCLIFQYEDIFDEISGDSSTMEFTDKGYPIGDIIFDYRPIKDINNTKYTDFIPKQYVTNDNKIYKEDKDISNFF</sequence>
<accession>A0A7S8J246</accession>
<dbReference type="AlphaFoldDB" id="A0A7S8J246"/>
<protein>
    <submittedName>
        <fullName evidence="1">DNA polymerase</fullName>
    </submittedName>
</protein>
<gene>
    <name evidence="1" type="primary">orf114</name>
</gene>
<name>A0A7S8J246_9HYPO</name>
<evidence type="ECO:0000313" key="1">
    <source>
        <dbReference type="EMBL" id="QPD06696.1"/>
    </source>
</evidence>
<dbReference type="RefSeq" id="YP_010043401.1">
    <property type="nucleotide sequence ID" value="NC_054243.1"/>
</dbReference>
<keyword evidence="1" id="KW-0496">Mitochondrion</keyword>
<dbReference type="EMBL" id="MT108299">
    <property type="protein sequence ID" value="QPD06696.1"/>
    <property type="molecule type" value="Genomic_DNA"/>
</dbReference>
<reference evidence="1" key="1">
    <citation type="journal article" date="2020" name="Mitochondrial DNA Part B Resour">
        <title>The complete mitochondrial genome of Cladobotryum mycophilum (Hypocreales: Sordariomycetes).</title>
        <authorList>
            <person name="Chen C."/>
            <person name="Wang J."/>
            <person name="Fu R."/>
            <person name="Chen X."/>
            <person name="Chen X."/>
            <person name="Lu D."/>
        </authorList>
    </citation>
    <scope>NUCLEOTIDE SEQUENCE</scope>
</reference>
<proteinExistence type="predicted"/>
<organism evidence="1">
    <name type="scientific">Cladobotryum mycophilum</name>
    <dbReference type="NCBI Taxonomy" id="491253"/>
    <lineage>
        <taxon>Eukaryota</taxon>
        <taxon>Fungi</taxon>
        <taxon>Dikarya</taxon>
        <taxon>Ascomycota</taxon>
        <taxon>Pezizomycotina</taxon>
        <taxon>Sordariomycetes</taxon>
        <taxon>Hypocreomycetidae</taxon>
        <taxon>Hypocreales</taxon>
        <taxon>Hypocreaceae</taxon>
        <taxon>Cladobotryum</taxon>
    </lineage>
</organism>
<geneLocation type="mitochondrion" evidence="1"/>
<dbReference type="GeneID" id="63651104"/>